<comment type="caution">
    <text evidence="1">The sequence shown here is derived from an EMBL/GenBank/DDBJ whole genome shotgun (WGS) entry which is preliminary data.</text>
</comment>
<name>A0A1Y1VF44_9FUNG</name>
<reference evidence="1 2" key="2">
    <citation type="submission" date="2016-08" db="EMBL/GenBank/DDBJ databases">
        <title>Pervasive Adenine N6-methylation of Active Genes in Fungi.</title>
        <authorList>
            <consortium name="DOE Joint Genome Institute"/>
            <person name="Mondo S.J."/>
            <person name="Dannebaum R.O."/>
            <person name="Kuo R.C."/>
            <person name="Labutti K."/>
            <person name="Haridas S."/>
            <person name="Kuo A."/>
            <person name="Salamov A."/>
            <person name="Ahrendt S.R."/>
            <person name="Lipzen A."/>
            <person name="Sullivan W."/>
            <person name="Andreopoulos W.B."/>
            <person name="Clum A."/>
            <person name="Lindquist E."/>
            <person name="Daum C."/>
            <person name="Ramamoorthy G.K."/>
            <person name="Gryganskyi A."/>
            <person name="Culley D."/>
            <person name="Magnuson J.K."/>
            <person name="James T.Y."/>
            <person name="O'Malley M.A."/>
            <person name="Stajich J.E."/>
            <person name="Spatafora J.W."/>
            <person name="Visel A."/>
            <person name="Grigoriev I.V."/>
        </authorList>
    </citation>
    <scope>NUCLEOTIDE SEQUENCE [LARGE SCALE GENOMIC DNA]</scope>
    <source>
        <strain evidence="2">finn</strain>
    </source>
</reference>
<organism evidence="1 2">
    <name type="scientific">Piromyces finnis</name>
    <dbReference type="NCBI Taxonomy" id="1754191"/>
    <lineage>
        <taxon>Eukaryota</taxon>
        <taxon>Fungi</taxon>
        <taxon>Fungi incertae sedis</taxon>
        <taxon>Chytridiomycota</taxon>
        <taxon>Chytridiomycota incertae sedis</taxon>
        <taxon>Neocallimastigomycetes</taxon>
        <taxon>Neocallimastigales</taxon>
        <taxon>Neocallimastigaceae</taxon>
        <taxon>Piromyces</taxon>
    </lineage>
</organism>
<protein>
    <submittedName>
        <fullName evidence="1">Uncharacterized protein</fullName>
    </submittedName>
</protein>
<keyword evidence="2" id="KW-1185">Reference proteome</keyword>
<sequence>MYIIHTYNNISSPNSQKQKLNINAILYHTLYEINAIDIIVKNTDESKLAFIDSLPVLSSYNEGVNFYFPEPYYSFYDYSVYGVNIDNRFPISFISTSENKTIFDYGKLNRFSLSINNNDISNGKVYFEGIIFKDYYSIESVFFIINT</sequence>
<dbReference type="EMBL" id="MCFH01000012">
    <property type="protein sequence ID" value="ORX53822.1"/>
    <property type="molecule type" value="Genomic_DNA"/>
</dbReference>
<gene>
    <name evidence="1" type="ORF">BCR36DRAFT_410977</name>
</gene>
<dbReference type="AlphaFoldDB" id="A0A1Y1VF44"/>
<evidence type="ECO:0000313" key="1">
    <source>
        <dbReference type="EMBL" id="ORX53822.1"/>
    </source>
</evidence>
<reference evidence="1 2" key="1">
    <citation type="submission" date="2016-08" db="EMBL/GenBank/DDBJ databases">
        <title>Genomes of anaerobic fungi encode conserved fungal cellulosomes for biomass hydrolysis.</title>
        <authorList>
            <consortium name="DOE Joint Genome Institute"/>
            <person name="Haitjema C.H."/>
            <person name="Gilmore S.P."/>
            <person name="Henske J.K."/>
            <person name="Solomon K.V."/>
            <person name="De Groot R."/>
            <person name="Kuo A."/>
            <person name="Mondo S.J."/>
            <person name="Salamov A.A."/>
            <person name="Labutti K."/>
            <person name="Zhao Z."/>
            <person name="Chiniquy J."/>
            <person name="Barry K."/>
            <person name="Brewer H.M."/>
            <person name="Purvine S.O."/>
            <person name="Wright A.T."/>
            <person name="Boxma B."/>
            <person name="Van Alen T."/>
            <person name="Hackstein J.H."/>
            <person name="Baker S.E."/>
            <person name="Grigoriev I.V."/>
            <person name="O'Malley M.A."/>
        </authorList>
    </citation>
    <scope>NUCLEOTIDE SEQUENCE [LARGE SCALE GENOMIC DNA]</scope>
    <source>
        <strain evidence="2">finn</strain>
    </source>
</reference>
<dbReference type="Proteomes" id="UP000193719">
    <property type="component" value="Unassembled WGS sequence"/>
</dbReference>
<dbReference type="OrthoDB" id="10480943at2759"/>
<accession>A0A1Y1VF44</accession>
<evidence type="ECO:0000313" key="2">
    <source>
        <dbReference type="Proteomes" id="UP000193719"/>
    </source>
</evidence>
<proteinExistence type="predicted"/>